<evidence type="ECO:0000313" key="3">
    <source>
        <dbReference type="Proteomes" id="UP000627166"/>
    </source>
</evidence>
<dbReference type="Gene3D" id="3.40.630.30">
    <property type="match status" value="1"/>
</dbReference>
<sequence>MINRIYFKKFISEDDFQYFFKLVSNEKVMVMNYGRVFSVEEAKKCYEGLLEKGRKGESFGGFKVFEESTNTFIGLGALLVNDNFTEVEVEYSLLPEYWGKGYGSEIAENLLKKVEETKGMQRATAIIDPNNIASKKIVLKNGFTSCKLYEIDDGSPAEMFSKKVIYKGKNEEHND</sequence>
<dbReference type="RefSeq" id="WP_191739366.1">
    <property type="nucleotide sequence ID" value="NZ_JACSQB010000037.1"/>
</dbReference>
<name>A0ABR8YQ73_9CLOT</name>
<dbReference type="SUPFAM" id="SSF55729">
    <property type="entry name" value="Acyl-CoA N-acyltransferases (Nat)"/>
    <property type="match status" value="1"/>
</dbReference>
<dbReference type="PANTHER" id="PTHR43792:SF1">
    <property type="entry name" value="N-ACETYLTRANSFERASE DOMAIN-CONTAINING PROTEIN"/>
    <property type="match status" value="1"/>
</dbReference>
<organism evidence="2 3">
    <name type="scientific">Clostridium faecium</name>
    <dbReference type="NCBI Taxonomy" id="2762223"/>
    <lineage>
        <taxon>Bacteria</taxon>
        <taxon>Bacillati</taxon>
        <taxon>Bacillota</taxon>
        <taxon>Clostridia</taxon>
        <taxon>Eubacteriales</taxon>
        <taxon>Clostridiaceae</taxon>
        <taxon>Clostridium</taxon>
    </lineage>
</organism>
<dbReference type="Proteomes" id="UP000627166">
    <property type="component" value="Unassembled WGS sequence"/>
</dbReference>
<keyword evidence="3" id="KW-1185">Reference proteome</keyword>
<feature type="domain" description="N-acetyltransferase" evidence="1">
    <location>
        <begin position="18"/>
        <end position="172"/>
    </location>
</feature>
<reference evidence="2 3" key="1">
    <citation type="submission" date="2020-08" db="EMBL/GenBank/DDBJ databases">
        <title>A Genomic Blueprint of the Chicken Gut Microbiome.</title>
        <authorList>
            <person name="Gilroy R."/>
            <person name="Ravi A."/>
            <person name="Getino M."/>
            <person name="Pursley I."/>
            <person name="Horton D.L."/>
            <person name="Alikhan N.-F."/>
            <person name="Baker D."/>
            <person name="Gharbi K."/>
            <person name="Hall N."/>
            <person name="Watson M."/>
            <person name="Adriaenssens E.M."/>
            <person name="Foster-Nyarko E."/>
            <person name="Jarju S."/>
            <person name="Secka A."/>
            <person name="Antonio M."/>
            <person name="Oren A."/>
            <person name="Chaudhuri R."/>
            <person name="La Ragione R.M."/>
            <person name="Hildebrand F."/>
            <person name="Pallen M.J."/>
        </authorList>
    </citation>
    <scope>NUCLEOTIDE SEQUENCE [LARGE SCALE GENOMIC DNA]</scope>
    <source>
        <strain evidence="2 3">N37</strain>
    </source>
</reference>
<gene>
    <name evidence="2" type="ORF">H9637_04965</name>
</gene>
<dbReference type="InterPro" id="IPR051531">
    <property type="entry name" value="N-acetyltransferase"/>
</dbReference>
<proteinExistence type="predicted"/>
<evidence type="ECO:0000259" key="1">
    <source>
        <dbReference type="PROSITE" id="PS51186"/>
    </source>
</evidence>
<protein>
    <submittedName>
        <fullName evidence="2">GNAT family N-acetyltransferase</fullName>
    </submittedName>
</protein>
<dbReference type="InterPro" id="IPR000182">
    <property type="entry name" value="GNAT_dom"/>
</dbReference>
<dbReference type="InterPro" id="IPR016181">
    <property type="entry name" value="Acyl_CoA_acyltransferase"/>
</dbReference>
<accession>A0ABR8YQ73</accession>
<dbReference type="PROSITE" id="PS51186">
    <property type="entry name" value="GNAT"/>
    <property type="match status" value="1"/>
</dbReference>
<comment type="caution">
    <text evidence="2">The sequence shown here is derived from an EMBL/GenBank/DDBJ whole genome shotgun (WGS) entry which is preliminary data.</text>
</comment>
<dbReference type="Pfam" id="PF13302">
    <property type="entry name" value="Acetyltransf_3"/>
    <property type="match status" value="1"/>
</dbReference>
<dbReference type="PANTHER" id="PTHR43792">
    <property type="entry name" value="GNAT FAMILY, PUTATIVE (AFU_ORTHOLOGUE AFUA_3G00765)-RELATED-RELATED"/>
    <property type="match status" value="1"/>
</dbReference>
<dbReference type="EMBL" id="JACSQB010000037">
    <property type="protein sequence ID" value="MBD8046396.1"/>
    <property type="molecule type" value="Genomic_DNA"/>
</dbReference>
<evidence type="ECO:0000313" key="2">
    <source>
        <dbReference type="EMBL" id="MBD8046396.1"/>
    </source>
</evidence>